<dbReference type="AlphaFoldDB" id="A0A4D4JIY9"/>
<dbReference type="Proteomes" id="UP000298860">
    <property type="component" value="Unassembled WGS sequence"/>
</dbReference>
<protein>
    <submittedName>
        <fullName evidence="2">Transcriptional regulator</fullName>
    </submittedName>
</protein>
<dbReference type="InterPro" id="IPR001387">
    <property type="entry name" value="Cro/C1-type_HTH"/>
</dbReference>
<dbReference type="InterPro" id="IPR010982">
    <property type="entry name" value="Lambda_DNA-bd_dom_sf"/>
</dbReference>
<dbReference type="EMBL" id="BJFL01000063">
    <property type="protein sequence ID" value="GDY33863.1"/>
    <property type="molecule type" value="Genomic_DNA"/>
</dbReference>
<feature type="domain" description="DUF5753" evidence="1">
    <location>
        <begin position="100"/>
        <end position="272"/>
    </location>
</feature>
<dbReference type="Gene3D" id="1.10.260.40">
    <property type="entry name" value="lambda repressor-like DNA-binding domains"/>
    <property type="match status" value="1"/>
</dbReference>
<evidence type="ECO:0000313" key="3">
    <source>
        <dbReference type="Proteomes" id="UP000298860"/>
    </source>
</evidence>
<organism evidence="2 3">
    <name type="scientific">Gandjariella thermophila</name>
    <dbReference type="NCBI Taxonomy" id="1931992"/>
    <lineage>
        <taxon>Bacteria</taxon>
        <taxon>Bacillati</taxon>
        <taxon>Actinomycetota</taxon>
        <taxon>Actinomycetes</taxon>
        <taxon>Pseudonocardiales</taxon>
        <taxon>Pseudonocardiaceae</taxon>
        <taxon>Gandjariella</taxon>
    </lineage>
</organism>
<dbReference type="CDD" id="cd00093">
    <property type="entry name" value="HTH_XRE"/>
    <property type="match status" value="1"/>
</dbReference>
<accession>A0A4D4JIY9</accession>
<gene>
    <name evidence="2" type="ORF">GTS_54960</name>
</gene>
<evidence type="ECO:0000259" key="1">
    <source>
        <dbReference type="Pfam" id="PF19054"/>
    </source>
</evidence>
<proteinExistence type="predicted"/>
<sequence>MLMHEEDPGPVVQRLILGERLRALREASGVSLDDANTRLNWYRGKLSKIETGMLGLTERELATLLDLYRVTGPEAAQVRQLRVESRRRAAPERVNDWAKQYVSLERAASEIRMVYSEIPGLLQTKDAARAQLARSPVVMAADLDAMAAAREERGNRLFRDNAPQVWVVLGEEALLRRIGTTATMKAQLQRLRKIAELPTVSLRIVPLDHGPEAGLSCPFTLLWIERARATIAYVETLTGADYVKTTAAYSTAFDQAHNTALAEDVTLKLIDRRMAELDKQ</sequence>
<name>A0A4D4JIY9_9PSEU</name>
<evidence type="ECO:0000313" key="2">
    <source>
        <dbReference type="EMBL" id="GDY33863.1"/>
    </source>
</evidence>
<dbReference type="Pfam" id="PF19054">
    <property type="entry name" value="DUF5753"/>
    <property type="match status" value="1"/>
</dbReference>
<dbReference type="SUPFAM" id="SSF47413">
    <property type="entry name" value="lambda repressor-like DNA-binding domains"/>
    <property type="match status" value="1"/>
</dbReference>
<dbReference type="GO" id="GO:0003677">
    <property type="term" value="F:DNA binding"/>
    <property type="evidence" value="ECO:0007669"/>
    <property type="project" value="InterPro"/>
</dbReference>
<reference evidence="3" key="1">
    <citation type="submission" date="2019-04" db="EMBL/GenBank/DDBJ databases">
        <title>Draft genome sequence of Pseudonocardiaceae bacterium SL3-2-4.</title>
        <authorList>
            <person name="Ningsih F."/>
            <person name="Yokota A."/>
            <person name="Sakai Y."/>
            <person name="Nanatani K."/>
            <person name="Yabe S."/>
            <person name="Oetari A."/>
            <person name="Sjamsuridzal W."/>
        </authorList>
    </citation>
    <scope>NUCLEOTIDE SEQUENCE [LARGE SCALE GENOMIC DNA]</scope>
    <source>
        <strain evidence="3">SL3-2-4</strain>
    </source>
</reference>
<keyword evidence="3" id="KW-1185">Reference proteome</keyword>
<dbReference type="Pfam" id="PF13560">
    <property type="entry name" value="HTH_31"/>
    <property type="match status" value="1"/>
</dbReference>
<dbReference type="InterPro" id="IPR043917">
    <property type="entry name" value="DUF5753"/>
</dbReference>
<comment type="caution">
    <text evidence="2">The sequence shown here is derived from an EMBL/GenBank/DDBJ whole genome shotgun (WGS) entry which is preliminary data.</text>
</comment>